<proteinExistence type="predicted"/>
<name>A0AAE6NFL9_STRPT</name>
<evidence type="ECO:0000256" key="1">
    <source>
        <dbReference type="SAM" id="MobiDB-lite"/>
    </source>
</evidence>
<sequence length="67" mass="7005">MGVSFRCGEREWRGSGGGRVASGDAAPGDRRRRSATRLANSTLAALNSAFAGERAILVIVMVALRDG</sequence>
<evidence type="ECO:0000313" key="3">
    <source>
        <dbReference type="Proteomes" id="UP000325458"/>
    </source>
</evidence>
<dbReference type="EMBL" id="CP023691">
    <property type="protein sequence ID" value="QEV51703.1"/>
    <property type="molecule type" value="Genomic_DNA"/>
</dbReference>
<evidence type="ECO:0000313" key="2">
    <source>
        <dbReference type="EMBL" id="QEV51703.1"/>
    </source>
</evidence>
<reference evidence="2 3" key="1">
    <citation type="submission" date="2017-09" db="EMBL/GenBank/DDBJ databases">
        <authorList>
            <person name="Lee N."/>
            <person name="Cho B.-K."/>
        </authorList>
    </citation>
    <scope>NUCLEOTIDE SEQUENCE [LARGE SCALE GENOMIC DNA]</scope>
    <source>
        <strain evidence="2 3">ATCC 23948</strain>
    </source>
</reference>
<feature type="region of interest" description="Disordered" evidence="1">
    <location>
        <begin position="1"/>
        <end position="34"/>
    </location>
</feature>
<protein>
    <submittedName>
        <fullName evidence="2">Uncharacterized protein</fullName>
    </submittedName>
</protein>
<dbReference type="KEGG" id="spla:CP981_08555"/>
<dbReference type="AlphaFoldDB" id="A0AAE6NFL9"/>
<gene>
    <name evidence="2" type="ORF">CP981_08555</name>
</gene>
<organism evidence="2 3">
    <name type="scientific">Streptomyces platensis</name>
    <dbReference type="NCBI Taxonomy" id="58346"/>
    <lineage>
        <taxon>Bacteria</taxon>
        <taxon>Bacillati</taxon>
        <taxon>Actinomycetota</taxon>
        <taxon>Actinomycetes</taxon>
        <taxon>Kitasatosporales</taxon>
        <taxon>Streptomycetaceae</taxon>
        <taxon>Streptomyces</taxon>
    </lineage>
</organism>
<dbReference type="Proteomes" id="UP000325458">
    <property type="component" value="Chromosome"/>
</dbReference>
<accession>A0AAE6NFL9</accession>